<dbReference type="PROSITE" id="PS51257">
    <property type="entry name" value="PROKAR_LIPOPROTEIN"/>
    <property type="match status" value="1"/>
</dbReference>
<dbReference type="EMBL" id="VDGH01000003">
    <property type="protein sequence ID" value="TQR14930.1"/>
    <property type="molecule type" value="Genomic_DNA"/>
</dbReference>
<keyword evidence="4" id="KW-1185">Reference proteome</keyword>
<accession>A0A544TBU2</accession>
<feature type="region of interest" description="Disordered" evidence="1">
    <location>
        <begin position="43"/>
        <end position="129"/>
    </location>
</feature>
<dbReference type="OrthoDB" id="2974788at2"/>
<feature type="compositionally biased region" description="Polar residues" evidence="1">
    <location>
        <begin position="87"/>
        <end position="98"/>
    </location>
</feature>
<dbReference type="Proteomes" id="UP000317316">
    <property type="component" value="Unassembled WGS sequence"/>
</dbReference>
<feature type="compositionally biased region" description="Polar residues" evidence="1">
    <location>
        <begin position="108"/>
        <end position="119"/>
    </location>
</feature>
<feature type="compositionally biased region" description="Low complexity" evidence="1">
    <location>
        <begin position="57"/>
        <end position="72"/>
    </location>
</feature>
<feature type="chain" id="PRO_5022170782" description="Lipoprotein" evidence="2">
    <location>
        <begin position="23"/>
        <end position="129"/>
    </location>
</feature>
<name>A0A544TBU2_9BACI</name>
<comment type="caution">
    <text evidence="3">The sequence shown here is derived from an EMBL/GenBank/DDBJ whole genome shotgun (WGS) entry which is preliminary data.</text>
</comment>
<evidence type="ECO:0000256" key="2">
    <source>
        <dbReference type="SAM" id="SignalP"/>
    </source>
</evidence>
<keyword evidence="2" id="KW-0732">Signal</keyword>
<gene>
    <name evidence="3" type="ORF">FG382_05550</name>
</gene>
<evidence type="ECO:0000313" key="4">
    <source>
        <dbReference type="Proteomes" id="UP000317316"/>
    </source>
</evidence>
<organism evidence="3 4">
    <name type="scientific">Psychrobacillus lasiicapitis</name>
    <dbReference type="NCBI Taxonomy" id="1636719"/>
    <lineage>
        <taxon>Bacteria</taxon>
        <taxon>Bacillati</taxon>
        <taxon>Bacillota</taxon>
        <taxon>Bacilli</taxon>
        <taxon>Bacillales</taxon>
        <taxon>Bacillaceae</taxon>
        <taxon>Psychrobacillus</taxon>
    </lineage>
</organism>
<evidence type="ECO:0008006" key="5">
    <source>
        <dbReference type="Google" id="ProtNLM"/>
    </source>
</evidence>
<sequence length="129" mass="13765">MLKKALPVVALSSVLLVGCNMNDDNVPNNNETPMEDVREGVDKIVPDPNVNTPSPTNENGNDNFNNNFDNDGYNGGANGANNGINDAQPNMQNENVPNVSDGPIAQPDTGNNADMNTNEGVIRKDENNK</sequence>
<feature type="signal peptide" evidence="2">
    <location>
        <begin position="1"/>
        <end position="22"/>
    </location>
</feature>
<dbReference type="AlphaFoldDB" id="A0A544TBU2"/>
<evidence type="ECO:0000313" key="3">
    <source>
        <dbReference type="EMBL" id="TQR14930.1"/>
    </source>
</evidence>
<proteinExistence type="predicted"/>
<dbReference type="RefSeq" id="WP_142537909.1">
    <property type="nucleotide sequence ID" value="NZ_BMIE01000001.1"/>
</dbReference>
<evidence type="ECO:0000256" key="1">
    <source>
        <dbReference type="SAM" id="MobiDB-lite"/>
    </source>
</evidence>
<protein>
    <recommendedName>
        <fullName evidence="5">Lipoprotein</fullName>
    </recommendedName>
</protein>
<reference evidence="3 4" key="1">
    <citation type="submission" date="2019-05" db="EMBL/GenBank/DDBJ databases">
        <title>Psychrobacillus vulpis sp. nov., a new species isolated from feces of a red fox that inhabits in The Tablas de Daimiel Natural Park, Albacete, Spain.</title>
        <authorList>
            <person name="Rodriguez M."/>
            <person name="Reina J.C."/>
            <person name="Bejar V."/>
            <person name="Llamas I."/>
        </authorList>
    </citation>
    <scope>NUCLEOTIDE SEQUENCE [LARGE SCALE GENOMIC DNA]</scope>
    <source>
        <strain evidence="3 4">NEAU-3TGS17</strain>
    </source>
</reference>